<reference evidence="3 4" key="1">
    <citation type="journal article" date="2018" name="BMC Genomics">
        <title>Comparative genome analyses reveal sequence features reflecting distinct modes of host-adaptation between dicot and monocot powdery mildew.</title>
        <authorList>
            <person name="Wu Y."/>
            <person name="Ma X."/>
            <person name="Pan Z."/>
            <person name="Kale S.D."/>
            <person name="Song Y."/>
            <person name="King H."/>
            <person name="Zhang Q."/>
            <person name="Presley C."/>
            <person name="Deng X."/>
            <person name="Wei C.I."/>
            <person name="Xiao S."/>
        </authorList>
    </citation>
    <scope>NUCLEOTIDE SEQUENCE [LARGE SCALE GENOMIC DNA]</scope>
    <source>
        <strain evidence="3">UMSG1</strain>
    </source>
</reference>
<dbReference type="EMBL" id="MCBS01017513">
    <property type="protein sequence ID" value="RKF82086.1"/>
    <property type="molecule type" value="Genomic_DNA"/>
</dbReference>
<dbReference type="Proteomes" id="UP000285326">
    <property type="component" value="Unassembled WGS sequence"/>
</dbReference>
<keyword evidence="2" id="KW-0732">Signal</keyword>
<feature type="compositionally biased region" description="Basic and acidic residues" evidence="1">
    <location>
        <begin position="201"/>
        <end position="232"/>
    </location>
</feature>
<evidence type="ECO:0000313" key="3">
    <source>
        <dbReference type="EMBL" id="RKF82086.1"/>
    </source>
</evidence>
<evidence type="ECO:0000313" key="4">
    <source>
        <dbReference type="Proteomes" id="UP000285326"/>
    </source>
</evidence>
<dbReference type="AlphaFoldDB" id="A0A420J5M8"/>
<sequence>MYSFLEKIGILILIAFSQPTYSSPYIRRQVSAPSCDGDTRDFALGLQNIISTQTQEITTTTKMISTISSANFDQGVFRIQQSQLVTEIKESISVIQTSQNIQFGNNLMSTSLTKMTQVQTTQLNLVQQLGSSNINPDVAMQSLNELSVSLKSCVQQSQQVLQQTLSICPGISSIVNNQLLSNAPDSNSSDVTDSNSSNAIVDKDSNNTDDKKKDGNKDDSKKDGNKKIDEKN</sequence>
<gene>
    <name evidence="3" type="ORF">GcM1_175024</name>
</gene>
<evidence type="ECO:0000256" key="2">
    <source>
        <dbReference type="SAM" id="SignalP"/>
    </source>
</evidence>
<proteinExistence type="predicted"/>
<evidence type="ECO:0000256" key="1">
    <source>
        <dbReference type="SAM" id="MobiDB-lite"/>
    </source>
</evidence>
<feature type="compositionally biased region" description="Low complexity" evidence="1">
    <location>
        <begin position="185"/>
        <end position="198"/>
    </location>
</feature>
<organism evidence="3 4">
    <name type="scientific">Golovinomyces cichoracearum</name>
    <dbReference type="NCBI Taxonomy" id="62708"/>
    <lineage>
        <taxon>Eukaryota</taxon>
        <taxon>Fungi</taxon>
        <taxon>Dikarya</taxon>
        <taxon>Ascomycota</taxon>
        <taxon>Pezizomycotina</taxon>
        <taxon>Leotiomycetes</taxon>
        <taxon>Erysiphales</taxon>
        <taxon>Erysiphaceae</taxon>
        <taxon>Golovinomyces</taxon>
    </lineage>
</organism>
<evidence type="ECO:0008006" key="5">
    <source>
        <dbReference type="Google" id="ProtNLM"/>
    </source>
</evidence>
<comment type="caution">
    <text evidence="3">The sequence shown here is derived from an EMBL/GenBank/DDBJ whole genome shotgun (WGS) entry which is preliminary data.</text>
</comment>
<feature type="signal peptide" evidence="2">
    <location>
        <begin position="1"/>
        <end position="22"/>
    </location>
</feature>
<name>A0A420J5M8_9PEZI</name>
<accession>A0A420J5M8</accession>
<protein>
    <recommendedName>
        <fullName evidence="5">Cell wall protein</fullName>
    </recommendedName>
</protein>
<feature type="chain" id="PRO_5019550401" description="Cell wall protein" evidence="2">
    <location>
        <begin position="23"/>
        <end position="232"/>
    </location>
</feature>
<feature type="region of interest" description="Disordered" evidence="1">
    <location>
        <begin position="184"/>
        <end position="232"/>
    </location>
</feature>